<dbReference type="AlphaFoldDB" id="A0A8S1VUZ1"/>
<evidence type="ECO:0000313" key="2">
    <source>
        <dbReference type="EMBL" id="CAD8178146.1"/>
    </source>
</evidence>
<protein>
    <recommendedName>
        <fullName evidence="1">VIT domain-containing protein</fullName>
    </recommendedName>
</protein>
<organism evidence="2 3">
    <name type="scientific">Paramecium pentaurelia</name>
    <dbReference type="NCBI Taxonomy" id="43138"/>
    <lineage>
        <taxon>Eukaryota</taxon>
        <taxon>Sar</taxon>
        <taxon>Alveolata</taxon>
        <taxon>Ciliophora</taxon>
        <taxon>Intramacronucleata</taxon>
        <taxon>Oligohymenophorea</taxon>
        <taxon>Peniculida</taxon>
        <taxon>Parameciidae</taxon>
        <taxon>Paramecium</taxon>
    </lineage>
</organism>
<sequence>MNQNKLYEPKVCEKEQKLYYMKQESYKNINIFVCYDLTKKALIPLKFAKYSTKIKPGLCIVELELIYSSEEQNDRIELEYVFSINEDAVVTKMVVELFGACYPIFTLFIQENLKSYSLYAIVFPCCKPSSQSYLASSFSFTTPQTLISPNKQLKITFEYIQPLEVFLNKFLKFNLFPIVDQNYVSQNRKTMIGIHGIEIYEYLNRLFKINDFKFQFRQEIEVEIDFGSPIKFWKSPTHKLQSTNAKQSEDVKSYGNNKKLILVLQDIPDNYEPTKQFTLLFSSDEINLPDQILIQIDIVKGSIEEYSSTIRKFLEKGKNYSLIKKKFLLILRKKLKLTQKNL</sequence>
<comment type="caution">
    <text evidence="2">The sequence shown here is derived from an EMBL/GenBank/DDBJ whole genome shotgun (WGS) entry which is preliminary data.</text>
</comment>
<dbReference type="Proteomes" id="UP000689195">
    <property type="component" value="Unassembled WGS sequence"/>
</dbReference>
<dbReference type="PROSITE" id="PS51468">
    <property type="entry name" value="VIT"/>
    <property type="match status" value="1"/>
</dbReference>
<evidence type="ECO:0000259" key="1">
    <source>
        <dbReference type="PROSITE" id="PS51468"/>
    </source>
</evidence>
<feature type="domain" description="VIT" evidence="1">
    <location>
        <begin position="29"/>
        <end position="161"/>
    </location>
</feature>
<dbReference type="PANTHER" id="PTHR45737:SF6">
    <property type="entry name" value="VON WILLEBRAND FACTOR A DOMAIN-CONTAINING PROTEIN 5A"/>
    <property type="match status" value="1"/>
</dbReference>
<evidence type="ECO:0000313" key="3">
    <source>
        <dbReference type="Proteomes" id="UP000689195"/>
    </source>
</evidence>
<dbReference type="PANTHER" id="PTHR45737">
    <property type="entry name" value="VON WILLEBRAND FACTOR A DOMAIN-CONTAINING PROTEIN 5A"/>
    <property type="match status" value="1"/>
</dbReference>
<gene>
    <name evidence="2" type="ORF">PPENT_87.1.T0690005</name>
</gene>
<reference evidence="2" key="1">
    <citation type="submission" date="2021-01" db="EMBL/GenBank/DDBJ databases">
        <authorList>
            <consortium name="Genoscope - CEA"/>
            <person name="William W."/>
        </authorList>
    </citation>
    <scope>NUCLEOTIDE SEQUENCE</scope>
</reference>
<keyword evidence="3" id="KW-1185">Reference proteome</keyword>
<dbReference type="EMBL" id="CAJJDO010000069">
    <property type="protein sequence ID" value="CAD8178146.1"/>
    <property type="molecule type" value="Genomic_DNA"/>
</dbReference>
<dbReference type="InterPro" id="IPR013694">
    <property type="entry name" value="VIT"/>
</dbReference>
<name>A0A8S1VUZ1_9CILI</name>
<proteinExistence type="predicted"/>
<accession>A0A8S1VUZ1</accession>
<dbReference type="OrthoDB" id="312927at2759"/>